<reference evidence="2 3" key="1">
    <citation type="submission" date="2016-11" db="EMBL/GenBank/DDBJ databases">
        <authorList>
            <person name="Varghese N."/>
            <person name="Submissions S."/>
        </authorList>
    </citation>
    <scope>NUCLEOTIDE SEQUENCE [LARGE SCALE GENOMIC DNA]</scope>
    <source>
        <strain evidence="2 3">DSM 17919</strain>
    </source>
</reference>
<dbReference type="Proteomes" id="UP000184001">
    <property type="component" value="Unassembled WGS sequence"/>
</dbReference>
<evidence type="ECO:0000313" key="3">
    <source>
        <dbReference type="Proteomes" id="UP000184001"/>
    </source>
</evidence>
<dbReference type="AlphaFoldDB" id="A0A8G2FA00"/>
<dbReference type="InterPro" id="IPR008136">
    <property type="entry name" value="CinA_C"/>
</dbReference>
<proteinExistence type="predicted"/>
<dbReference type="InterPro" id="IPR036653">
    <property type="entry name" value="CinA-like_C"/>
</dbReference>
<accession>A0A8G2FA00</accession>
<sequence>MHIPELSTQILELGEILRQKKYMLGTAESCTGGLISMLLTEVSGSSDWFKGTIVSYANEVKESILHVPHETLLQHGAVSEQTALAMVQGVQDALQLQAAISVTGIAGPTGGTKEKPVGTVWIGFALGTQRFAQHHVFSGDRTDVRYQTAMAAISTLLHELKR</sequence>
<dbReference type="EMBL" id="FQZR01000008">
    <property type="protein sequence ID" value="SHJ61808.1"/>
    <property type="molecule type" value="Genomic_DNA"/>
</dbReference>
<dbReference type="NCBIfam" id="TIGR00199">
    <property type="entry name" value="PncC_domain"/>
    <property type="match status" value="1"/>
</dbReference>
<evidence type="ECO:0000313" key="2">
    <source>
        <dbReference type="EMBL" id="SHJ61808.1"/>
    </source>
</evidence>
<dbReference type="Pfam" id="PF02464">
    <property type="entry name" value="CinA"/>
    <property type="match status" value="1"/>
</dbReference>
<evidence type="ECO:0000259" key="1">
    <source>
        <dbReference type="Pfam" id="PF02464"/>
    </source>
</evidence>
<protein>
    <submittedName>
        <fullName evidence="2">Nicotinamide-nucleotide amidase</fullName>
    </submittedName>
</protein>
<dbReference type="Gene3D" id="3.90.950.20">
    <property type="entry name" value="CinA-like"/>
    <property type="match status" value="1"/>
</dbReference>
<organism evidence="2 3">
    <name type="scientific">Halodesulfovibrio aestuarii</name>
    <dbReference type="NCBI Taxonomy" id="126333"/>
    <lineage>
        <taxon>Bacteria</taxon>
        <taxon>Pseudomonadati</taxon>
        <taxon>Thermodesulfobacteriota</taxon>
        <taxon>Desulfovibrionia</taxon>
        <taxon>Desulfovibrionales</taxon>
        <taxon>Desulfovibrionaceae</taxon>
        <taxon>Halodesulfovibrio</taxon>
    </lineage>
</organism>
<comment type="caution">
    <text evidence="2">The sequence shown here is derived from an EMBL/GenBank/DDBJ whole genome shotgun (WGS) entry which is preliminary data.</text>
</comment>
<feature type="domain" description="CinA C-terminal" evidence="1">
    <location>
        <begin position="12"/>
        <end position="159"/>
    </location>
</feature>
<name>A0A8G2FA00_9BACT</name>
<dbReference type="SUPFAM" id="SSF142433">
    <property type="entry name" value="CinA-like"/>
    <property type="match status" value="1"/>
</dbReference>
<dbReference type="RefSeq" id="WP_019999451.1">
    <property type="nucleotide sequence ID" value="NZ_CP192217.1"/>
</dbReference>
<gene>
    <name evidence="2" type="ORF">SAMN05660830_02851</name>
</gene>